<proteinExistence type="predicted"/>
<comment type="caution">
    <text evidence="1">The sequence shown here is derived from an EMBL/GenBank/DDBJ whole genome shotgun (WGS) entry which is preliminary data.</text>
</comment>
<gene>
    <name evidence="1" type="ORF">ACFQPF_03125</name>
</gene>
<evidence type="ECO:0000313" key="2">
    <source>
        <dbReference type="Proteomes" id="UP001596549"/>
    </source>
</evidence>
<organism evidence="1 2">
    <name type="scientific">Fictibacillus iocasae</name>
    <dbReference type="NCBI Taxonomy" id="2715437"/>
    <lineage>
        <taxon>Bacteria</taxon>
        <taxon>Bacillati</taxon>
        <taxon>Bacillota</taxon>
        <taxon>Bacilli</taxon>
        <taxon>Bacillales</taxon>
        <taxon>Fictibacillaceae</taxon>
        <taxon>Fictibacillus</taxon>
    </lineage>
</organism>
<dbReference type="RefSeq" id="WP_379746377.1">
    <property type="nucleotide sequence ID" value="NZ_JBHTCP010000004.1"/>
</dbReference>
<reference evidence="2" key="1">
    <citation type="journal article" date="2019" name="Int. J. Syst. Evol. Microbiol.">
        <title>The Global Catalogue of Microorganisms (GCM) 10K type strain sequencing project: providing services to taxonomists for standard genome sequencing and annotation.</title>
        <authorList>
            <consortium name="The Broad Institute Genomics Platform"/>
            <consortium name="The Broad Institute Genome Sequencing Center for Infectious Disease"/>
            <person name="Wu L."/>
            <person name="Ma J."/>
        </authorList>
    </citation>
    <scope>NUCLEOTIDE SEQUENCE [LARGE SCALE GENOMIC DNA]</scope>
    <source>
        <strain evidence="2">NBRC 106396</strain>
    </source>
</reference>
<keyword evidence="2" id="KW-1185">Reference proteome</keyword>
<evidence type="ECO:0000313" key="1">
    <source>
        <dbReference type="EMBL" id="MFC7370663.1"/>
    </source>
</evidence>
<name>A0ABW2NN78_9BACL</name>
<sequence length="93" mass="10605">MFSLMLIILAIALVLQGIKKHVLRIPEPDPSAALKELEMQEWFIALYSDPENKMVIDGFKKDGPLSDANTIKRLITHEGARIGFIRYVEEKHT</sequence>
<dbReference type="EMBL" id="JBHTCP010000004">
    <property type="protein sequence ID" value="MFC7370663.1"/>
    <property type="molecule type" value="Genomic_DNA"/>
</dbReference>
<protein>
    <submittedName>
        <fullName evidence="1">Uncharacterized protein</fullName>
    </submittedName>
</protein>
<dbReference type="Proteomes" id="UP001596549">
    <property type="component" value="Unassembled WGS sequence"/>
</dbReference>
<accession>A0ABW2NN78</accession>